<dbReference type="Proteomes" id="UP000183940">
    <property type="component" value="Unassembled WGS sequence"/>
</dbReference>
<proteinExistence type="predicted"/>
<dbReference type="EMBL" id="MLAW01000120">
    <property type="protein sequence ID" value="OJJ10693.1"/>
    <property type="molecule type" value="Genomic_DNA"/>
</dbReference>
<reference evidence="1" key="1">
    <citation type="submission" date="2016-10" db="EMBL/GenBank/DDBJ databases">
        <title>CRISPR-Cas defence system in Roseofilum reptotaenium: evidence of a bacteriophage-cyanobacterium arms race in the coral black band disease.</title>
        <authorList>
            <person name="Buerger P."/>
            <person name="Wood-Charlson E.M."/>
            <person name="Weynberg K.D."/>
            <person name="Willis B."/>
            <person name="Van Oppen M.J."/>
        </authorList>
    </citation>
    <scope>NUCLEOTIDE SEQUENCE [LARGE SCALE GENOMIC DNA]</scope>
    <source>
        <strain evidence="1">AO1-A</strain>
    </source>
</reference>
<dbReference type="AlphaFoldDB" id="A0A1L9QAB2"/>
<accession>A0A1L9QAB2</accession>
<sequence length="156" mass="18064">MKETRFAELSKDWLFRAAPEDFEHRAPTMKDVRIHLRIQHGYFYIFGESSMTVNLVVWKWSEQASDKNFRRRQKLKMSDYALALANGDDQYCGQFDFSGFVGEVEAVYPGSEVEQLYVLETHDKFLVFNMPNAVCNEVIPVVGRLAMKYGLNGCQC</sequence>
<keyword evidence="2" id="KW-1185">Reference proteome</keyword>
<organism evidence="1 2">
    <name type="scientific">Roseofilum reptotaenium AO1-A</name>
    <dbReference type="NCBI Taxonomy" id="1925591"/>
    <lineage>
        <taxon>Bacteria</taxon>
        <taxon>Bacillati</taxon>
        <taxon>Cyanobacteriota</taxon>
        <taxon>Cyanophyceae</taxon>
        <taxon>Desertifilales</taxon>
        <taxon>Desertifilaceae</taxon>
        <taxon>Roseofilum</taxon>
    </lineage>
</organism>
<comment type="caution">
    <text evidence="1">The sequence shown here is derived from an EMBL/GenBank/DDBJ whole genome shotgun (WGS) entry which is preliminary data.</text>
</comment>
<evidence type="ECO:0000313" key="2">
    <source>
        <dbReference type="Proteomes" id="UP000183940"/>
    </source>
</evidence>
<gene>
    <name evidence="1" type="ORF">BI308_25935</name>
</gene>
<evidence type="ECO:0000313" key="1">
    <source>
        <dbReference type="EMBL" id="OJJ10693.1"/>
    </source>
</evidence>
<protein>
    <submittedName>
        <fullName evidence="1">Uncharacterized protein</fullName>
    </submittedName>
</protein>
<name>A0A1L9QAB2_9CYAN</name>